<sequence length="562" mass="61449">MARPSALTLHSLATFLACLLLLGMGWQAARVQQSLLDANASVQTGLELVTSLQEMQTTLLDVETGERGFVITGRPNYLLPYREARARLAAERERLGHLLAERRSDDIESTLARLDALIEQRLSIAETNIAVRESDGLEAAALRLLAAGGRQTMDAIRELLQAQEAQERRGLARDTGEAAAQAERARHQGLLGALMVALLALAAYSTIRHALTLRRRLLEEAEHREARLEAILEAVPDDLYRITADRQVTRLGDDGEVSPSLRETLLEHLGTPQGVVGRHDFLWHQADPPAALEVRLLPTRDGEHLAIARDVTERRQIERIKAEFVATVSHELRTPLTAIRGALGMLAQGMAGTLADDARSLVTVAERNGERLSRLIDDILDMEKLEAGQLVMQPRRVSLVDLVQRAITDNAPFAESFSVGLVLAPPLPAEDRVSVDPERFAQVMANLLSNAIKHSPAGEEVTLAVTPAVRGGGDGLEVSVIDHGQGIPLAFQSRVFERFAQADGSDRRRTGGTGLGLAITRRLVELMEGEIGFVSVPGEGTRFHVWLPRCQPPFASIKEERP</sequence>
<dbReference type="SUPFAM" id="SSF55874">
    <property type="entry name" value="ATPase domain of HSP90 chaperone/DNA topoisomerase II/histidine kinase"/>
    <property type="match status" value="1"/>
</dbReference>
<dbReference type="InterPro" id="IPR036097">
    <property type="entry name" value="HisK_dim/P_sf"/>
</dbReference>
<dbReference type="InterPro" id="IPR050736">
    <property type="entry name" value="Sensor_HK_Regulatory"/>
</dbReference>
<evidence type="ECO:0000256" key="7">
    <source>
        <dbReference type="ARBA" id="ARBA00023136"/>
    </source>
</evidence>
<dbReference type="FunFam" id="3.30.565.10:FF:000006">
    <property type="entry name" value="Sensor histidine kinase WalK"/>
    <property type="match status" value="1"/>
</dbReference>
<dbReference type="InterPro" id="IPR003594">
    <property type="entry name" value="HATPase_dom"/>
</dbReference>
<dbReference type="PANTHER" id="PTHR43711:SF1">
    <property type="entry name" value="HISTIDINE KINASE 1"/>
    <property type="match status" value="1"/>
</dbReference>
<dbReference type="PROSITE" id="PS51257">
    <property type="entry name" value="PROKAR_LIPOPROTEIN"/>
    <property type="match status" value="1"/>
</dbReference>
<dbReference type="CDD" id="cd16922">
    <property type="entry name" value="HATPase_EvgS-ArcB-TorS-like"/>
    <property type="match status" value="1"/>
</dbReference>
<dbReference type="Gene3D" id="1.10.287.130">
    <property type="match status" value="1"/>
</dbReference>
<keyword evidence="5 9" id="KW-0418">Kinase</keyword>
<comment type="catalytic activity">
    <reaction evidence="1">
        <text>ATP + protein L-histidine = ADP + protein N-phospho-L-histidine.</text>
        <dbReference type="EC" id="2.7.13.3"/>
    </reaction>
</comment>
<keyword evidence="10" id="KW-1185">Reference proteome</keyword>
<proteinExistence type="predicted"/>
<organism evidence="9 10">
    <name type="scientific">Halomonas shengliensis</name>
    <dbReference type="NCBI Taxonomy" id="419597"/>
    <lineage>
        <taxon>Bacteria</taxon>
        <taxon>Pseudomonadati</taxon>
        <taxon>Pseudomonadota</taxon>
        <taxon>Gammaproteobacteria</taxon>
        <taxon>Oceanospirillales</taxon>
        <taxon>Halomonadaceae</taxon>
        <taxon>Halomonas</taxon>
    </lineage>
</organism>
<dbReference type="FunFam" id="1.10.287.130:FF:000001">
    <property type="entry name" value="Two-component sensor histidine kinase"/>
    <property type="match status" value="1"/>
</dbReference>
<dbReference type="Pfam" id="PF00512">
    <property type="entry name" value="HisKA"/>
    <property type="match status" value="1"/>
</dbReference>
<dbReference type="EC" id="2.7.13.3" evidence="2"/>
<evidence type="ECO:0000256" key="3">
    <source>
        <dbReference type="ARBA" id="ARBA00022553"/>
    </source>
</evidence>
<keyword evidence="3" id="KW-0597">Phosphoprotein</keyword>
<keyword evidence="7" id="KW-0472">Membrane</keyword>
<dbReference type="PROSITE" id="PS50109">
    <property type="entry name" value="HIS_KIN"/>
    <property type="match status" value="1"/>
</dbReference>
<dbReference type="InterPro" id="IPR036890">
    <property type="entry name" value="HATPase_C_sf"/>
</dbReference>
<evidence type="ECO:0000259" key="8">
    <source>
        <dbReference type="PROSITE" id="PS50109"/>
    </source>
</evidence>
<name>A0A1H0M3C3_9GAMM</name>
<dbReference type="STRING" id="419597.SAMN04487957_11116"/>
<dbReference type="Gene3D" id="3.30.565.10">
    <property type="entry name" value="Histidine kinase-like ATPase, C-terminal domain"/>
    <property type="match status" value="1"/>
</dbReference>
<dbReference type="SUPFAM" id="SSF47384">
    <property type="entry name" value="Homodimeric domain of signal transducing histidine kinase"/>
    <property type="match status" value="1"/>
</dbReference>
<dbReference type="PANTHER" id="PTHR43711">
    <property type="entry name" value="TWO-COMPONENT HISTIDINE KINASE"/>
    <property type="match status" value="1"/>
</dbReference>
<dbReference type="InterPro" id="IPR004358">
    <property type="entry name" value="Sig_transdc_His_kin-like_C"/>
</dbReference>
<protein>
    <recommendedName>
        <fullName evidence="2">histidine kinase</fullName>
        <ecNumber evidence="2">2.7.13.3</ecNumber>
    </recommendedName>
</protein>
<dbReference type="RefSeq" id="WP_176760300.1">
    <property type="nucleotide sequence ID" value="NZ_FNIV01000011.1"/>
</dbReference>
<keyword evidence="6" id="KW-0902">Two-component regulatory system</keyword>
<evidence type="ECO:0000256" key="2">
    <source>
        <dbReference type="ARBA" id="ARBA00012438"/>
    </source>
</evidence>
<dbReference type="PRINTS" id="PR00344">
    <property type="entry name" value="BCTRLSENSOR"/>
</dbReference>
<dbReference type="Pfam" id="PF02518">
    <property type="entry name" value="HATPase_c"/>
    <property type="match status" value="1"/>
</dbReference>
<dbReference type="CDD" id="cd19410">
    <property type="entry name" value="HK9-like_sensor"/>
    <property type="match status" value="1"/>
</dbReference>
<reference evidence="10" key="1">
    <citation type="submission" date="2016-10" db="EMBL/GenBank/DDBJ databases">
        <authorList>
            <person name="Varghese N."/>
            <person name="Submissions S."/>
        </authorList>
    </citation>
    <scope>NUCLEOTIDE SEQUENCE [LARGE SCALE GENOMIC DNA]</scope>
    <source>
        <strain evidence="10">CGMCC 1.6444</strain>
    </source>
</reference>
<evidence type="ECO:0000313" key="10">
    <source>
        <dbReference type="Proteomes" id="UP000199075"/>
    </source>
</evidence>
<evidence type="ECO:0000256" key="1">
    <source>
        <dbReference type="ARBA" id="ARBA00000085"/>
    </source>
</evidence>
<evidence type="ECO:0000256" key="6">
    <source>
        <dbReference type="ARBA" id="ARBA00023012"/>
    </source>
</evidence>
<dbReference type="CDD" id="cd00082">
    <property type="entry name" value="HisKA"/>
    <property type="match status" value="1"/>
</dbReference>
<dbReference type="AlphaFoldDB" id="A0A1H0M3C3"/>
<gene>
    <name evidence="9" type="ORF">SAMN04487957_11116</name>
</gene>
<evidence type="ECO:0000256" key="5">
    <source>
        <dbReference type="ARBA" id="ARBA00022777"/>
    </source>
</evidence>
<dbReference type="SMART" id="SM00388">
    <property type="entry name" value="HisKA"/>
    <property type="match status" value="1"/>
</dbReference>
<dbReference type="InterPro" id="IPR005467">
    <property type="entry name" value="His_kinase_dom"/>
</dbReference>
<dbReference type="InterPro" id="IPR007891">
    <property type="entry name" value="CHASE3"/>
</dbReference>
<keyword evidence="4" id="KW-0808">Transferase</keyword>
<accession>A0A1H0M3C3</accession>
<dbReference type="GO" id="GO:0000155">
    <property type="term" value="F:phosphorelay sensor kinase activity"/>
    <property type="evidence" value="ECO:0007669"/>
    <property type="project" value="InterPro"/>
</dbReference>
<dbReference type="SMART" id="SM00387">
    <property type="entry name" value="HATPase_c"/>
    <property type="match status" value="1"/>
</dbReference>
<evidence type="ECO:0000256" key="4">
    <source>
        <dbReference type="ARBA" id="ARBA00022679"/>
    </source>
</evidence>
<evidence type="ECO:0000313" key="9">
    <source>
        <dbReference type="EMBL" id="SDO74958.1"/>
    </source>
</evidence>
<dbReference type="GO" id="GO:0005886">
    <property type="term" value="C:plasma membrane"/>
    <property type="evidence" value="ECO:0007669"/>
    <property type="project" value="UniProtKB-ARBA"/>
</dbReference>
<feature type="domain" description="Histidine kinase" evidence="8">
    <location>
        <begin position="327"/>
        <end position="551"/>
    </location>
</feature>
<dbReference type="EMBL" id="FNIV01000011">
    <property type="protein sequence ID" value="SDO74958.1"/>
    <property type="molecule type" value="Genomic_DNA"/>
</dbReference>
<dbReference type="Proteomes" id="UP000199075">
    <property type="component" value="Unassembled WGS sequence"/>
</dbReference>
<dbReference type="Pfam" id="PF05227">
    <property type="entry name" value="CHASE3"/>
    <property type="match status" value="1"/>
</dbReference>
<dbReference type="InterPro" id="IPR003661">
    <property type="entry name" value="HisK_dim/P_dom"/>
</dbReference>